<dbReference type="InterPro" id="IPR011990">
    <property type="entry name" value="TPR-like_helical_dom_sf"/>
</dbReference>
<sequence length="370" mass="41722">MLLSLFDEMLVCDVVVYNLPISGHGKYGIPKQALYLYSEMVSQGIRERSVLSRCSDSGFPGTEFKFTGELLNLGSFSICILAVHLLVFLCVWDLMSLFGKLPRRNLAIRSLVLRRICELGRFGDFLGLYNDMKLDDLKAYGFSMKRQLHCHAIKVGLANSNALVYFYSTCGSLCEEKKSFQAILLEGVISWNSILSVYADDILFFDVLDLFYMVHFWGKNRQYVHLWVSVYESLPKTTMECCNSLMTSLLHCGIVDDIVQMFGLVVDNDEGIGLDEVWSGHVQLSLQVFQQLPSPNIFCFTSISMDLPPMDDWEENVSTLEIFEAMIRKGLKSDKVTFLCVLTGCSHSGVEAQGGRVDTQHFSCKLDLLG</sequence>
<proteinExistence type="predicted"/>
<evidence type="ECO:0000256" key="1">
    <source>
        <dbReference type="ARBA" id="ARBA00022737"/>
    </source>
</evidence>
<protein>
    <recommendedName>
        <fullName evidence="5">Pentatricopeptide repeat-containing protein</fullName>
    </recommendedName>
</protein>
<dbReference type="Gene3D" id="1.25.40.10">
    <property type="entry name" value="Tetratricopeptide repeat domain"/>
    <property type="match status" value="2"/>
</dbReference>
<name>A0ABQ9LSP3_HEVBR</name>
<evidence type="ECO:0000313" key="3">
    <source>
        <dbReference type="EMBL" id="KAJ9169539.1"/>
    </source>
</evidence>
<dbReference type="Pfam" id="PF01535">
    <property type="entry name" value="PPR"/>
    <property type="match status" value="1"/>
</dbReference>
<evidence type="ECO:0000256" key="2">
    <source>
        <dbReference type="PROSITE-ProRule" id="PRU00708"/>
    </source>
</evidence>
<accession>A0ABQ9LSP3</accession>
<comment type="caution">
    <text evidence="3">The sequence shown here is derived from an EMBL/GenBank/DDBJ whole genome shotgun (WGS) entry which is preliminary data.</text>
</comment>
<dbReference type="NCBIfam" id="TIGR00756">
    <property type="entry name" value="PPR"/>
    <property type="match status" value="1"/>
</dbReference>
<gene>
    <name evidence="3" type="ORF">P3X46_017721</name>
</gene>
<feature type="repeat" description="PPR" evidence="2">
    <location>
        <begin position="13"/>
        <end position="47"/>
    </location>
</feature>
<dbReference type="PANTHER" id="PTHR47926">
    <property type="entry name" value="PENTATRICOPEPTIDE REPEAT-CONTAINING PROTEIN"/>
    <property type="match status" value="1"/>
</dbReference>
<keyword evidence="4" id="KW-1185">Reference proteome</keyword>
<reference evidence="3 4" key="1">
    <citation type="journal article" date="2023" name="Plant Biotechnol. J.">
        <title>Chromosome-level wild Hevea brasiliensis genome provides new tools for genomic-assisted breeding and valuable loci to elevate rubber yield.</title>
        <authorList>
            <person name="Cheng H."/>
            <person name="Song X."/>
            <person name="Hu Y."/>
            <person name="Wu T."/>
            <person name="Yang Q."/>
            <person name="An Z."/>
            <person name="Feng S."/>
            <person name="Deng Z."/>
            <person name="Wu W."/>
            <person name="Zeng X."/>
            <person name="Tu M."/>
            <person name="Wang X."/>
            <person name="Huang H."/>
        </authorList>
    </citation>
    <scope>NUCLEOTIDE SEQUENCE [LARGE SCALE GENOMIC DNA]</scope>
    <source>
        <strain evidence="3">MT/VB/25A 57/8</strain>
    </source>
</reference>
<evidence type="ECO:0008006" key="5">
    <source>
        <dbReference type="Google" id="ProtNLM"/>
    </source>
</evidence>
<organism evidence="3 4">
    <name type="scientific">Hevea brasiliensis</name>
    <name type="common">Para rubber tree</name>
    <name type="synonym">Siphonia brasiliensis</name>
    <dbReference type="NCBI Taxonomy" id="3981"/>
    <lineage>
        <taxon>Eukaryota</taxon>
        <taxon>Viridiplantae</taxon>
        <taxon>Streptophyta</taxon>
        <taxon>Embryophyta</taxon>
        <taxon>Tracheophyta</taxon>
        <taxon>Spermatophyta</taxon>
        <taxon>Magnoliopsida</taxon>
        <taxon>eudicotyledons</taxon>
        <taxon>Gunneridae</taxon>
        <taxon>Pentapetalae</taxon>
        <taxon>rosids</taxon>
        <taxon>fabids</taxon>
        <taxon>Malpighiales</taxon>
        <taxon>Euphorbiaceae</taxon>
        <taxon>Crotonoideae</taxon>
        <taxon>Micrandreae</taxon>
        <taxon>Hevea</taxon>
    </lineage>
</organism>
<evidence type="ECO:0000313" key="4">
    <source>
        <dbReference type="Proteomes" id="UP001174677"/>
    </source>
</evidence>
<keyword evidence="1" id="KW-0677">Repeat</keyword>
<dbReference type="EMBL" id="JARPOI010000010">
    <property type="protein sequence ID" value="KAJ9169539.1"/>
    <property type="molecule type" value="Genomic_DNA"/>
</dbReference>
<dbReference type="PANTHER" id="PTHR47926:SF442">
    <property type="entry name" value="PUTATIVE-RELATED"/>
    <property type="match status" value="1"/>
</dbReference>
<dbReference type="PROSITE" id="PS51375">
    <property type="entry name" value="PPR"/>
    <property type="match status" value="1"/>
</dbReference>
<dbReference type="InterPro" id="IPR046960">
    <property type="entry name" value="PPR_At4g14850-like_plant"/>
</dbReference>
<dbReference type="Proteomes" id="UP001174677">
    <property type="component" value="Chromosome 10"/>
</dbReference>
<dbReference type="InterPro" id="IPR002885">
    <property type="entry name" value="PPR_rpt"/>
</dbReference>